<feature type="domain" description="Teneurin-like YD-shell" evidence="3">
    <location>
        <begin position="107"/>
        <end position="263"/>
    </location>
</feature>
<dbReference type="InterPro" id="IPR031325">
    <property type="entry name" value="RHS_repeat"/>
</dbReference>
<evidence type="ECO:0000313" key="4">
    <source>
        <dbReference type="EMBL" id="MBC1501081.1"/>
    </source>
</evidence>
<feature type="region of interest" description="Disordered" evidence="2">
    <location>
        <begin position="289"/>
        <end position="386"/>
    </location>
</feature>
<dbReference type="NCBIfam" id="TIGR01643">
    <property type="entry name" value="YD_repeat_2x"/>
    <property type="match status" value="2"/>
</dbReference>
<dbReference type="Pfam" id="PF05593">
    <property type="entry name" value="RHS_repeat"/>
    <property type="match status" value="1"/>
</dbReference>
<name>A0A841Z566_9LIST</name>
<dbReference type="InterPro" id="IPR022385">
    <property type="entry name" value="Rhs_assc_core"/>
</dbReference>
<feature type="compositionally biased region" description="Low complexity" evidence="2">
    <location>
        <begin position="290"/>
        <end position="311"/>
    </location>
</feature>
<evidence type="ECO:0000256" key="1">
    <source>
        <dbReference type="ARBA" id="ARBA00022737"/>
    </source>
</evidence>
<dbReference type="Pfam" id="PF25023">
    <property type="entry name" value="TEN_YD-shell"/>
    <property type="match status" value="1"/>
</dbReference>
<dbReference type="InterPro" id="IPR006530">
    <property type="entry name" value="YD"/>
</dbReference>
<protein>
    <recommendedName>
        <fullName evidence="3">Teneurin-like YD-shell domain-containing protein</fullName>
    </recommendedName>
</protein>
<dbReference type="Proteomes" id="UP000564536">
    <property type="component" value="Unassembled WGS sequence"/>
</dbReference>
<sequence>MLKVKEKLREYLGKDANGETLKYEYDTIGRKTALIYPDGTRVTYRYDDTNQLTDVIEADGKKTTYDYDANGLPLAIHYSNGTKTTYRYSAIGETEHVETSNKAGKVIASFDYTYDENGNVTKETINQNGTKQVKIHTYDADDQLIDTTIKAGKNTEVITYIYDANGNRTKLKRVKNGKKTIENYHYDDDNVLAMIQADGDADTTYIHDKNGNITKKALRSGKVETYTYNGENQLIQSADNEGHVTTYNYDAFGNRIGKETITDKTKEVQGTLSEWITAYDKQAKDNLKVTPGKTATEGTTTKQTESTTKTESLAKQLEKRASGDFEGCSPIAEEGTDVVTKDNSTKTTSEEGTTTKTKDGIQGKTELKESDGNSSTSTERTTETTKSVGYQAITTIRYINDLTQEYTQVAQLDETTEDNGETTETSTDYRFGEDDQILGTEDESYHENGLTDITTTSDGEESTDYDYTDYGTAIAAVPMANQIGYRAQMHDTSDTQNLRARNYDTNTGRFLQADSYRGALDDPRTQNRYIYGGNNPVLCLKRGTSKRIYLATNRQI</sequence>
<gene>
    <name evidence="4" type="ORF">HB943_10755</name>
</gene>
<dbReference type="InterPro" id="IPR050708">
    <property type="entry name" value="T6SS_VgrG/RHS"/>
</dbReference>
<feature type="compositionally biased region" description="Basic and acidic residues" evidence="2">
    <location>
        <begin position="356"/>
        <end position="371"/>
    </location>
</feature>
<dbReference type="PANTHER" id="PTHR32305:SF15">
    <property type="entry name" value="PROTEIN RHSA-RELATED"/>
    <property type="match status" value="1"/>
</dbReference>
<dbReference type="NCBIfam" id="TIGR03696">
    <property type="entry name" value="Rhs_assc_core"/>
    <property type="match status" value="1"/>
</dbReference>
<comment type="caution">
    <text evidence="4">The sequence shown here is derived from an EMBL/GenBank/DDBJ whole genome shotgun (WGS) entry which is preliminary data.</text>
</comment>
<evidence type="ECO:0000313" key="5">
    <source>
        <dbReference type="Proteomes" id="UP000564536"/>
    </source>
</evidence>
<dbReference type="InterPro" id="IPR056823">
    <property type="entry name" value="TEN-like_YD-shell"/>
</dbReference>
<evidence type="ECO:0000256" key="2">
    <source>
        <dbReference type="SAM" id="MobiDB-lite"/>
    </source>
</evidence>
<dbReference type="Gene3D" id="2.180.10.10">
    <property type="entry name" value="RHS repeat-associated core"/>
    <property type="match status" value="2"/>
</dbReference>
<dbReference type="EMBL" id="JAARRL010000016">
    <property type="protein sequence ID" value="MBC1501081.1"/>
    <property type="molecule type" value="Genomic_DNA"/>
</dbReference>
<dbReference type="AlphaFoldDB" id="A0A841Z566"/>
<dbReference type="PANTHER" id="PTHR32305">
    <property type="match status" value="1"/>
</dbReference>
<keyword evidence="1" id="KW-0677">Repeat</keyword>
<evidence type="ECO:0000259" key="3">
    <source>
        <dbReference type="Pfam" id="PF25023"/>
    </source>
</evidence>
<feature type="compositionally biased region" description="Low complexity" evidence="2">
    <location>
        <begin position="345"/>
        <end position="355"/>
    </location>
</feature>
<reference evidence="4 5" key="1">
    <citation type="submission" date="2020-03" db="EMBL/GenBank/DDBJ databases">
        <title>Soil Listeria distribution.</title>
        <authorList>
            <person name="Liao J."/>
            <person name="Wiedmann M."/>
        </authorList>
    </citation>
    <scope>NUCLEOTIDE SEQUENCE [LARGE SCALE GENOMIC DNA]</scope>
    <source>
        <strain evidence="4 5">FSL L7-1523</strain>
    </source>
</reference>
<accession>A0A841Z566</accession>
<organism evidence="4 5">
    <name type="scientific">Listeria weihenstephanensis</name>
    <dbReference type="NCBI Taxonomy" id="1006155"/>
    <lineage>
        <taxon>Bacteria</taxon>
        <taxon>Bacillati</taxon>
        <taxon>Bacillota</taxon>
        <taxon>Bacilli</taxon>
        <taxon>Bacillales</taxon>
        <taxon>Listeriaceae</taxon>
        <taxon>Listeria</taxon>
    </lineage>
</organism>
<proteinExistence type="predicted"/>
<feature type="compositionally biased region" description="Low complexity" evidence="2">
    <location>
        <begin position="374"/>
        <end position="386"/>
    </location>
</feature>